<sequence>MRRGDIWTVAGGKDYAGKPRPVVILQDDSFDATDSVTICAFTTDETDAPLFRLPVAPNERNGLRVACRLMADKVTTVPKSKIGAHIGRLDEEDILRLNQAVLVFLGLAVSPRPRRARRS</sequence>
<dbReference type="Gene3D" id="2.30.30.110">
    <property type="match status" value="1"/>
</dbReference>
<dbReference type="GO" id="GO:0003677">
    <property type="term" value="F:DNA binding"/>
    <property type="evidence" value="ECO:0007669"/>
    <property type="project" value="InterPro"/>
</dbReference>
<dbReference type="Proteomes" id="UP000316781">
    <property type="component" value="Unassembled WGS sequence"/>
</dbReference>
<dbReference type="PANTHER" id="PTHR33988:SF1">
    <property type="entry name" value="ENDORIBONUCLEASE MAZF7-RELATED"/>
    <property type="match status" value="1"/>
</dbReference>
<dbReference type="Pfam" id="PF02452">
    <property type="entry name" value="PemK_toxin"/>
    <property type="match status" value="1"/>
</dbReference>
<dbReference type="InterPro" id="IPR003477">
    <property type="entry name" value="PemK-like"/>
</dbReference>
<dbReference type="RefSeq" id="WP_142863329.1">
    <property type="nucleotide sequence ID" value="NZ_VJMF01000047.1"/>
</dbReference>
<evidence type="ECO:0000313" key="2">
    <source>
        <dbReference type="Proteomes" id="UP000316781"/>
    </source>
</evidence>
<dbReference type="GO" id="GO:0006402">
    <property type="term" value="P:mRNA catabolic process"/>
    <property type="evidence" value="ECO:0007669"/>
    <property type="project" value="TreeGrafter"/>
</dbReference>
<reference evidence="1 2" key="1">
    <citation type="submission" date="2019-07" db="EMBL/GenBank/DDBJ databases">
        <title>Ln-dependent methylotrophs.</title>
        <authorList>
            <person name="Tani A."/>
        </authorList>
    </citation>
    <scope>NUCLEOTIDE SEQUENCE [LARGE SCALE GENOMIC DNA]</scope>
    <source>
        <strain evidence="1 2">SM89A</strain>
    </source>
</reference>
<protein>
    <submittedName>
        <fullName evidence="1">Type II toxin-antitoxin system PemK/MazF family toxin</fullName>
    </submittedName>
</protein>
<gene>
    <name evidence="1" type="ORF">FM996_12775</name>
</gene>
<dbReference type="GO" id="GO:0004521">
    <property type="term" value="F:RNA endonuclease activity"/>
    <property type="evidence" value="ECO:0007669"/>
    <property type="project" value="TreeGrafter"/>
</dbReference>
<proteinExistence type="predicted"/>
<organism evidence="1 2">
    <name type="scientific">Methylosinus sporium</name>
    <dbReference type="NCBI Taxonomy" id="428"/>
    <lineage>
        <taxon>Bacteria</taxon>
        <taxon>Pseudomonadati</taxon>
        <taxon>Pseudomonadota</taxon>
        <taxon>Alphaproteobacteria</taxon>
        <taxon>Hyphomicrobiales</taxon>
        <taxon>Methylocystaceae</taxon>
        <taxon>Methylosinus</taxon>
    </lineage>
</organism>
<comment type="caution">
    <text evidence="1">The sequence shown here is derived from an EMBL/GenBank/DDBJ whole genome shotgun (WGS) entry which is preliminary data.</text>
</comment>
<dbReference type="EMBL" id="VJMF01000047">
    <property type="protein sequence ID" value="TRL32236.1"/>
    <property type="molecule type" value="Genomic_DNA"/>
</dbReference>
<dbReference type="AlphaFoldDB" id="A0A549SRI1"/>
<dbReference type="PANTHER" id="PTHR33988">
    <property type="entry name" value="ENDORIBONUCLEASE MAZF-RELATED"/>
    <property type="match status" value="1"/>
</dbReference>
<dbReference type="GO" id="GO:0016075">
    <property type="term" value="P:rRNA catabolic process"/>
    <property type="evidence" value="ECO:0007669"/>
    <property type="project" value="TreeGrafter"/>
</dbReference>
<dbReference type="InterPro" id="IPR011067">
    <property type="entry name" value="Plasmid_toxin/cell-grow_inhib"/>
</dbReference>
<accession>A0A549SRI1</accession>
<name>A0A549SRI1_METSR</name>
<dbReference type="SUPFAM" id="SSF50118">
    <property type="entry name" value="Cell growth inhibitor/plasmid maintenance toxic component"/>
    <property type="match status" value="1"/>
</dbReference>
<evidence type="ECO:0000313" key="1">
    <source>
        <dbReference type="EMBL" id="TRL32236.1"/>
    </source>
</evidence>